<evidence type="ECO:0000313" key="3">
    <source>
        <dbReference type="EMBL" id="NWF10323.1"/>
    </source>
</evidence>
<protein>
    <recommendedName>
        <fullName evidence="5">Colicin E1 (Microcin) immunity protein</fullName>
    </recommendedName>
</protein>
<evidence type="ECO:0008006" key="5">
    <source>
        <dbReference type="Google" id="ProtNLM"/>
    </source>
</evidence>
<dbReference type="RefSeq" id="WP_083221716.1">
    <property type="nucleotide sequence ID" value="NZ_JACAQV010000021.1"/>
</dbReference>
<accession>A0A7Y8GHW2</accession>
<keyword evidence="2" id="KW-0472">Membrane</keyword>
<sequence>MERNYYLKSFFVGLTLFAVCVYVFKSDENAVIYFSVSAVNALLFPFSKRLVENIVFHCTGKEFWGSDSMTAAARGGGYTLLWMFYFLFAIPLGLFYMMWLCIKK</sequence>
<dbReference type="Pfam" id="PF03526">
    <property type="entry name" value="Microcin"/>
    <property type="match status" value="1"/>
</dbReference>
<evidence type="ECO:0000256" key="1">
    <source>
        <dbReference type="ARBA" id="ARBA00023025"/>
    </source>
</evidence>
<feature type="transmembrane region" description="Helical" evidence="2">
    <location>
        <begin position="82"/>
        <end position="102"/>
    </location>
</feature>
<dbReference type="AlphaFoldDB" id="A0A7Y8GHW2"/>
<keyword evidence="2" id="KW-0812">Transmembrane</keyword>
<keyword evidence="2" id="KW-1133">Transmembrane helix</keyword>
<dbReference type="GO" id="GO:0030153">
    <property type="term" value="P:bacteriocin immunity"/>
    <property type="evidence" value="ECO:0007669"/>
    <property type="project" value="UniProtKB-KW"/>
</dbReference>
<dbReference type="EMBL" id="JACAQV010000021">
    <property type="protein sequence ID" value="NWF10323.1"/>
    <property type="molecule type" value="Genomic_DNA"/>
</dbReference>
<dbReference type="Proteomes" id="UP000561369">
    <property type="component" value="Unassembled WGS sequence"/>
</dbReference>
<dbReference type="InterPro" id="IPR003061">
    <property type="entry name" value="Microcin"/>
</dbReference>
<evidence type="ECO:0000313" key="4">
    <source>
        <dbReference type="Proteomes" id="UP000561369"/>
    </source>
</evidence>
<proteinExistence type="predicted"/>
<comment type="caution">
    <text evidence="3">The sequence shown here is derived from an EMBL/GenBank/DDBJ whole genome shotgun (WGS) entry which is preliminary data.</text>
</comment>
<organism evidence="3 4">
    <name type="scientific">Pseudomonas salomonii</name>
    <dbReference type="NCBI Taxonomy" id="191391"/>
    <lineage>
        <taxon>Bacteria</taxon>
        <taxon>Pseudomonadati</taxon>
        <taxon>Pseudomonadota</taxon>
        <taxon>Gammaproteobacteria</taxon>
        <taxon>Pseudomonadales</taxon>
        <taxon>Pseudomonadaceae</taxon>
        <taxon>Pseudomonas</taxon>
    </lineage>
</organism>
<reference evidence="3 4" key="1">
    <citation type="submission" date="2020-04" db="EMBL/GenBank/DDBJ databases">
        <title>Molecular characterization of pseudomonads from Agaricus bisporus reveal novel blotch 2 pathogens in Western Europe.</title>
        <authorList>
            <person name="Taparia T."/>
            <person name="Krijger M."/>
            <person name="Haynes E."/>
            <person name="Elpinstone J.G."/>
            <person name="Noble R."/>
            <person name="Van Der Wolf J."/>
        </authorList>
    </citation>
    <scope>NUCLEOTIDE SEQUENCE [LARGE SCALE GENOMIC DNA]</scope>
    <source>
        <strain evidence="3 4">IPO3765</strain>
    </source>
</reference>
<name>A0A7Y8GHW2_9PSED</name>
<feature type="transmembrane region" description="Helical" evidence="2">
    <location>
        <begin position="6"/>
        <end position="24"/>
    </location>
</feature>
<keyword evidence="1" id="KW-0079">Bacteriocin immunity</keyword>
<gene>
    <name evidence="3" type="ORF">HX810_21835</name>
</gene>
<evidence type="ECO:0000256" key="2">
    <source>
        <dbReference type="SAM" id="Phobius"/>
    </source>
</evidence>
<dbReference type="GO" id="GO:0015643">
    <property type="term" value="F:toxic substance binding"/>
    <property type="evidence" value="ECO:0007669"/>
    <property type="project" value="InterPro"/>
</dbReference>